<dbReference type="PRINTS" id="PR00081">
    <property type="entry name" value="GDHRDH"/>
</dbReference>
<dbReference type="RefSeq" id="WP_131328067.1">
    <property type="nucleotide sequence ID" value="NZ_CP044016.1"/>
</dbReference>
<comment type="similarity">
    <text evidence="1 3">Belongs to the short-chain dehydrogenases/reductases (SDR) family.</text>
</comment>
<dbReference type="SUPFAM" id="SSF51735">
    <property type="entry name" value="NAD(P)-binding Rossmann-fold domains"/>
    <property type="match status" value="1"/>
</dbReference>
<dbReference type="Proteomes" id="UP000292424">
    <property type="component" value="Chromosome"/>
</dbReference>
<name>A0A5P2FZD6_9BACT</name>
<reference evidence="4 5" key="1">
    <citation type="submission" date="2019-09" db="EMBL/GenBank/DDBJ databases">
        <title>Complete genome sequence of Arachidicoccus sp. B3-10 isolated from apple orchard soil.</title>
        <authorList>
            <person name="Kim H.S."/>
            <person name="Han K.-I."/>
            <person name="Suh M.K."/>
            <person name="Lee K.C."/>
            <person name="Eom M.K."/>
            <person name="Kim J.-S."/>
            <person name="Kang S.W."/>
            <person name="Sin Y."/>
            <person name="Lee J.-S."/>
        </authorList>
    </citation>
    <scope>NUCLEOTIDE SEQUENCE [LARGE SCALE GENOMIC DNA]</scope>
    <source>
        <strain evidence="4 5">B3-10</strain>
    </source>
</reference>
<keyword evidence="2" id="KW-0560">Oxidoreductase</keyword>
<dbReference type="InterPro" id="IPR002347">
    <property type="entry name" value="SDR_fam"/>
</dbReference>
<accession>A0A5P2FZD6</accession>
<gene>
    <name evidence="4" type="ORF">E0W69_000400</name>
</gene>
<dbReference type="Pfam" id="PF00106">
    <property type="entry name" value="adh_short"/>
    <property type="match status" value="1"/>
</dbReference>
<dbReference type="PANTHER" id="PTHR43976:SF16">
    <property type="entry name" value="SHORT-CHAIN DEHYDROGENASE_REDUCTASE FAMILY PROTEIN"/>
    <property type="match status" value="1"/>
</dbReference>
<dbReference type="InterPro" id="IPR036291">
    <property type="entry name" value="NAD(P)-bd_dom_sf"/>
</dbReference>
<organism evidence="4 5">
    <name type="scientific">Rhizosphaericola mali</name>
    <dbReference type="NCBI Taxonomy" id="2545455"/>
    <lineage>
        <taxon>Bacteria</taxon>
        <taxon>Pseudomonadati</taxon>
        <taxon>Bacteroidota</taxon>
        <taxon>Chitinophagia</taxon>
        <taxon>Chitinophagales</taxon>
        <taxon>Chitinophagaceae</taxon>
        <taxon>Rhizosphaericola</taxon>
    </lineage>
</organism>
<dbReference type="OrthoDB" id="1235794at2"/>
<dbReference type="PRINTS" id="PR00080">
    <property type="entry name" value="SDRFAMILY"/>
</dbReference>
<dbReference type="GO" id="GO:0016491">
    <property type="term" value="F:oxidoreductase activity"/>
    <property type="evidence" value="ECO:0007669"/>
    <property type="project" value="UniProtKB-KW"/>
</dbReference>
<dbReference type="PANTHER" id="PTHR43976">
    <property type="entry name" value="SHORT CHAIN DEHYDROGENASE"/>
    <property type="match status" value="1"/>
</dbReference>
<dbReference type="CDD" id="cd05374">
    <property type="entry name" value="17beta-HSD-like_SDR_c"/>
    <property type="match status" value="1"/>
</dbReference>
<dbReference type="AlphaFoldDB" id="A0A5P2FZD6"/>
<protein>
    <submittedName>
        <fullName evidence="4">SDR family NAD(P)-dependent oxidoreductase</fullName>
    </submittedName>
</protein>
<sequence length="277" mass="30515">MHRIHKTGIITGGSKGLGYSLAKVALEHGDDVIITTRNKAKFPAELADHPQVHIYELDLTSSHAIEDFAKAILSKFPHIDYLVNNAGYGFIGAIEESSDVEIQQILNINLLAGIRMIQAFLPQLRKQKQGHIINISSMAGLKGSAGWGVYNLSKFAVEGYTEALYEEMQPLGIQVSLVEPGAFRTNFLDTSLQSSKKIMPEYQDTVGQRRIRLQNNNGHQPNAPEKAAISIYSLLQANAAPLRLLLGKDALSLATNKINSLQHDFELTKKDTLNTNI</sequence>
<dbReference type="EMBL" id="CP044016">
    <property type="protein sequence ID" value="QES87189.1"/>
    <property type="molecule type" value="Genomic_DNA"/>
</dbReference>
<keyword evidence="5" id="KW-1185">Reference proteome</keyword>
<dbReference type="KEGG" id="arac:E0W69_000400"/>
<evidence type="ECO:0000256" key="1">
    <source>
        <dbReference type="ARBA" id="ARBA00006484"/>
    </source>
</evidence>
<dbReference type="InterPro" id="IPR051911">
    <property type="entry name" value="SDR_oxidoreductase"/>
</dbReference>
<evidence type="ECO:0000256" key="3">
    <source>
        <dbReference type="RuleBase" id="RU000363"/>
    </source>
</evidence>
<evidence type="ECO:0000313" key="4">
    <source>
        <dbReference type="EMBL" id="QES87189.1"/>
    </source>
</evidence>
<proteinExistence type="inferred from homology"/>
<dbReference type="Gene3D" id="3.40.50.720">
    <property type="entry name" value="NAD(P)-binding Rossmann-like Domain"/>
    <property type="match status" value="1"/>
</dbReference>
<evidence type="ECO:0000256" key="2">
    <source>
        <dbReference type="ARBA" id="ARBA00023002"/>
    </source>
</evidence>
<evidence type="ECO:0000313" key="5">
    <source>
        <dbReference type="Proteomes" id="UP000292424"/>
    </source>
</evidence>